<organism evidence="1 2">
    <name type="scientific">Gossypium arboreum</name>
    <name type="common">Tree cotton</name>
    <name type="synonym">Gossypium nanking</name>
    <dbReference type="NCBI Taxonomy" id="29729"/>
    <lineage>
        <taxon>Eukaryota</taxon>
        <taxon>Viridiplantae</taxon>
        <taxon>Streptophyta</taxon>
        <taxon>Embryophyta</taxon>
        <taxon>Tracheophyta</taxon>
        <taxon>Spermatophyta</taxon>
        <taxon>Magnoliopsida</taxon>
        <taxon>eudicotyledons</taxon>
        <taxon>Gunneridae</taxon>
        <taxon>Pentapetalae</taxon>
        <taxon>rosids</taxon>
        <taxon>malvids</taxon>
        <taxon>Malvales</taxon>
        <taxon>Malvaceae</taxon>
        <taxon>Malvoideae</taxon>
        <taxon>Gossypium</taxon>
    </lineage>
</organism>
<evidence type="ECO:0000313" key="2">
    <source>
        <dbReference type="Proteomes" id="UP001358586"/>
    </source>
</evidence>
<dbReference type="Proteomes" id="UP001358586">
    <property type="component" value="Chromosome 12"/>
</dbReference>
<comment type="caution">
    <text evidence="1">The sequence shown here is derived from an EMBL/GenBank/DDBJ whole genome shotgun (WGS) entry which is preliminary data.</text>
</comment>
<gene>
    <name evidence="1" type="ORF">PVK06_045609</name>
</gene>
<sequence>MAFTMSTSTTIQKRTPIIIIIICIILARTSTNLDVLKVLALFGRSIWKGEK</sequence>
<proteinExistence type="predicted"/>
<keyword evidence="2" id="KW-1185">Reference proteome</keyword>
<accession>A0ABR0MUJ0</accession>
<dbReference type="EMBL" id="JARKNE010000012">
    <property type="protein sequence ID" value="KAK5777642.1"/>
    <property type="molecule type" value="Genomic_DNA"/>
</dbReference>
<protein>
    <submittedName>
        <fullName evidence="1">Uncharacterized protein</fullName>
    </submittedName>
</protein>
<name>A0ABR0MUJ0_GOSAR</name>
<reference evidence="1 2" key="1">
    <citation type="submission" date="2023-03" db="EMBL/GenBank/DDBJ databases">
        <title>WGS of Gossypium arboreum.</title>
        <authorList>
            <person name="Yu D."/>
        </authorList>
    </citation>
    <scope>NUCLEOTIDE SEQUENCE [LARGE SCALE GENOMIC DNA]</scope>
    <source>
        <tissue evidence="1">Leaf</tissue>
    </source>
</reference>
<evidence type="ECO:0000313" key="1">
    <source>
        <dbReference type="EMBL" id="KAK5777642.1"/>
    </source>
</evidence>